<evidence type="ECO:0008006" key="4">
    <source>
        <dbReference type="Google" id="ProtNLM"/>
    </source>
</evidence>
<keyword evidence="1" id="KW-0472">Membrane</keyword>
<dbReference type="Proteomes" id="UP000828251">
    <property type="component" value="Unassembled WGS sequence"/>
</dbReference>
<accession>A0A9D4A907</accession>
<evidence type="ECO:0000313" key="2">
    <source>
        <dbReference type="EMBL" id="KAH1096517.1"/>
    </source>
</evidence>
<proteinExistence type="predicted"/>
<dbReference type="OrthoDB" id="992377at2759"/>
<evidence type="ECO:0000256" key="1">
    <source>
        <dbReference type="SAM" id="Phobius"/>
    </source>
</evidence>
<name>A0A9D4A907_9ROSI</name>
<gene>
    <name evidence="2" type="ORF">J1N35_013438</name>
</gene>
<evidence type="ECO:0000313" key="3">
    <source>
        <dbReference type="Proteomes" id="UP000828251"/>
    </source>
</evidence>
<keyword evidence="1" id="KW-0812">Transmembrane</keyword>
<dbReference type="AlphaFoldDB" id="A0A9D4A907"/>
<keyword evidence="3" id="KW-1185">Reference proteome</keyword>
<dbReference type="EMBL" id="JAIQCV010000005">
    <property type="protein sequence ID" value="KAH1096517.1"/>
    <property type="molecule type" value="Genomic_DNA"/>
</dbReference>
<comment type="caution">
    <text evidence="2">The sequence shown here is derived from an EMBL/GenBank/DDBJ whole genome shotgun (WGS) entry which is preliminary data.</text>
</comment>
<keyword evidence="1" id="KW-1133">Transmembrane helix</keyword>
<feature type="transmembrane region" description="Helical" evidence="1">
    <location>
        <begin position="58"/>
        <end position="77"/>
    </location>
</feature>
<reference evidence="2 3" key="1">
    <citation type="journal article" date="2021" name="Plant Biotechnol. J.">
        <title>Multi-omics assisted identification of the key and species-specific regulatory components of drought-tolerant mechanisms in Gossypium stocksii.</title>
        <authorList>
            <person name="Yu D."/>
            <person name="Ke L."/>
            <person name="Zhang D."/>
            <person name="Wu Y."/>
            <person name="Sun Y."/>
            <person name="Mei J."/>
            <person name="Sun J."/>
            <person name="Sun Y."/>
        </authorList>
    </citation>
    <scope>NUCLEOTIDE SEQUENCE [LARGE SCALE GENOMIC DNA]</scope>
    <source>
        <strain evidence="3">cv. E1</strain>
        <tissue evidence="2">Leaf</tissue>
    </source>
</reference>
<organism evidence="2 3">
    <name type="scientific">Gossypium stocksii</name>
    <dbReference type="NCBI Taxonomy" id="47602"/>
    <lineage>
        <taxon>Eukaryota</taxon>
        <taxon>Viridiplantae</taxon>
        <taxon>Streptophyta</taxon>
        <taxon>Embryophyta</taxon>
        <taxon>Tracheophyta</taxon>
        <taxon>Spermatophyta</taxon>
        <taxon>Magnoliopsida</taxon>
        <taxon>eudicotyledons</taxon>
        <taxon>Gunneridae</taxon>
        <taxon>Pentapetalae</taxon>
        <taxon>rosids</taxon>
        <taxon>malvids</taxon>
        <taxon>Malvales</taxon>
        <taxon>Malvaceae</taxon>
        <taxon>Malvoideae</taxon>
        <taxon>Gossypium</taxon>
    </lineage>
</organism>
<sequence>MEVMLASGKSTYDLSRFIDGFWAKIFDWWDVGWKSVDGFVDFFALCNKVNMVESKKTLWMISIAAACWTIWIARNGLVFDGRKVNMINLVFQSKMRALLWVKSNQKDFMLQEKFWWIAPQRCHEVHLKSNSVASFWRPPPCRWLKFNVCGIAKEDKAGCGGILRDLEGVARGVFYGDVGSNTAKVAEIGAVKIALEMFAFMN</sequence>
<protein>
    <recommendedName>
        <fullName evidence="4">RNase H type-1 domain-containing protein</fullName>
    </recommendedName>
</protein>